<proteinExistence type="predicted"/>
<comment type="caution">
    <text evidence="2">The sequence shown here is derived from an EMBL/GenBank/DDBJ whole genome shotgun (WGS) entry which is preliminary data.</text>
</comment>
<dbReference type="AlphaFoldDB" id="A0A4Z2EMB1"/>
<evidence type="ECO:0000313" key="3">
    <source>
        <dbReference type="Proteomes" id="UP000314294"/>
    </source>
</evidence>
<gene>
    <name evidence="2" type="ORF">EYF80_059762</name>
</gene>
<feature type="region of interest" description="Disordered" evidence="1">
    <location>
        <begin position="23"/>
        <end position="90"/>
    </location>
</feature>
<protein>
    <submittedName>
        <fullName evidence="2">Uncharacterized protein</fullName>
    </submittedName>
</protein>
<reference evidence="2 3" key="1">
    <citation type="submission" date="2019-03" db="EMBL/GenBank/DDBJ databases">
        <title>First draft genome of Liparis tanakae, snailfish: a comprehensive survey of snailfish specific genes.</title>
        <authorList>
            <person name="Kim W."/>
            <person name="Song I."/>
            <person name="Jeong J.-H."/>
            <person name="Kim D."/>
            <person name="Kim S."/>
            <person name="Ryu S."/>
            <person name="Song J.Y."/>
            <person name="Lee S.K."/>
        </authorList>
    </citation>
    <scope>NUCLEOTIDE SEQUENCE [LARGE SCALE GENOMIC DNA]</scope>
    <source>
        <tissue evidence="2">Muscle</tissue>
    </source>
</reference>
<dbReference type="EMBL" id="SRLO01004868">
    <property type="protein sequence ID" value="TNN30087.1"/>
    <property type="molecule type" value="Genomic_DNA"/>
</dbReference>
<evidence type="ECO:0000313" key="2">
    <source>
        <dbReference type="EMBL" id="TNN30087.1"/>
    </source>
</evidence>
<dbReference type="Proteomes" id="UP000314294">
    <property type="component" value="Unassembled WGS sequence"/>
</dbReference>
<evidence type="ECO:0000256" key="1">
    <source>
        <dbReference type="SAM" id="MobiDB-lite"/>
    </source>
</evidence>
<keyword evidence="3" id="KW-1185">Reference proteome</keyword>
<accession>A0A4Z2EMB1</accession>
<name>A0A4Z2EMB1_9TELE</name>
<sequence>MSPKEVCRVHTRSQGMARELLIGWRPTNQGAEPGPRSYRCSDQNRTGSVGQRRVLWSSSRRNRPGPQAEDHVLQGPGPPSPSESRSPQSFRVQVQVQLYLHWTTQTPGPPALCRQQHRLAQGFMSVHVVLRHGTKEQRSPSPHCHTLKLYGHHERDWGPSGVPGSGLQPQVLEVRGQDSSLRS</sequence>
<organism evidence="2 3">
    <name type="scientific">Liparis tanakae</name>
    <name type="common">Tanaka's snailfish</name>
    <dbReference type="NCBI Taxonomy" id="230148"/>
    <lineage>
        <taxon>Eukaryota</taxon>
        <taxon>Metazoa</taxon>
        <taxon>Chordata</taxon>
        <taxon>Craniata</taxon>
        <taxon>Vertebrata</taxon>
        <taxon>Euteleostomi</taxon>
        <taxon>Actinopterygii</taxon>
        <taxon>Neopterygii</taxon>
        <taxon>Teleostei</taxon>
        <taxon>Neoteleostei</taxon>
        <taxon>Acanthomorphata</taxon>
        <taxon>Eupercaria</taxon>
        <taxon>Perciformes</taxon>
        <taxon>Cottioidei</taxon>
        <taxon>Cottales</taxon>
        <taxon>Liparidae</taxon>
        <taxon>Liparis</taxon>
    </lineage>
</organism>
<feature type="compositionally biased region" description="Polar residues" evidence="1">
    <location>
        <begin position="40"/>
        <end position="49"/>
    </location>
</feature>